<dbReference type="InterPro" id="IPR000026">
    <property type="entry name" value="N1-like"/>
</dbReference>
<sequence>MKKLTALWLSLLLTFGTLTGCAGQIGIIGGADGPTAIITSDSASAVSVTEDGQYDSKDEVSAYLTEYGHLPSNYITKKQAQALGWQGGSLEPYAPGCSIGGDRFGNYEGTLPDGNYHECDLNTRGADKRGAERLVYADDGRIYYTADHYESFEEITE</sequence>
<dbReference type="EMBL" id="BLYJ01000001">
    <property type="protein sequence ID" value="GFO86976.1"/>
    <property type="molecule type" value="Genomic_DNA"/>
</dbReference>
<dbReference type="Gene3D" id="3.10.450.30">
    <property type="entry name" value="Microbial ribonucleases"/>
    <property type="match status" value="1"/>
</dbReference>
<protein>
    <recommendedName>
        <fullName evidence="3">Ribonuclease</fullName>
    </recommendedName>
</protein>
<evidence type="ECO:0000256" key="2">
    <source>
        <dbReference type="ARBA" id="ARBA00009006"/>
    </source>
</evidence>
<evidence type="ECO:0000256" key="3">
    <source>
        <dbReference type="ARBA" id="ARBA00022214"/>
    </source>
</evidence>
<name>A0ABQ1DW70_9FIRM</name>
<keyword evidence="5" id="KW-0540">Nuclease</keyword>
<dbReference type="Proteomes" id="UP000620147">
    <property type="component" value="Unassembled WGS sequence"/>
</dbReference>
<evidence type="ECO:0000256" key="5">
    <source>
        <dbReference type="ARBA" id="ARBA00022722"/>
    </source>
</evidence>
<keyword evidence="4" id="KW-0964">Secreted</keyword>
<evidence type="ECO:0000256" key="4">
    <source>
        <dbReference type="ARBA" id="ARBA00022525"/>
    </source>
</evidence>
<keyword evidence="7" id="KW-0732">Signal</keyword>
<evidence type="ECO:0000256" key="1">
    <source>
        <dbReference type="ARBA" id="ARBA00004613"/>
    </source>
</evidence>
<proteinExistence type="inferred from homology"/>
<dbReference type="Pfam" id="PF00545">
    <property type="entry name" value="Ribonuclease"/>
    <property type="match status" value="1"/>
</dbReference>
<gene>
    <name evidence="8" type="ORF">BUFA31_01400</name>
</gene>
<evidence type="ECO:0000313" key="8">
    <source>
        <dbReference type="EMBL" id="GFO86976.1"/>
    </source>
</evidence>
<keyword evidence="9" id="KW-1185">Reference proteome</keyword>
<accession>A0ABQ1DW70</accession>
<comment type="similarity">
    <text evidence="2">Belongs to the ribonuclease N1/T1 family.</text>
</comment>
<dbReference type="InterPro" id="IPR001887">
    <property type="entry name" value="Barnase"/>
</dbReference>
<dbReference type="PRINTS" id="PR00117">
    <property type="entry name" value="BARNASE"/>
</dbReference>
<reference evidence="8 9" key="1">
    <citation type="submission" date="2020-06" db="EMBL/GenBank/DDBJ databases">
        <title>Characterization of fructooligosaccharide metabolism and fructooligosaccharide-degrading enzymes in human commensal butyrate producers.</title>
        <authorList>
            <person name="Tanno H."/>
            <person name="Fujii T."/>
            <person name="Hirano K."/>
            <person name="Maeno S."/>
            <person name="Tonozuka T."/>
            <person name="Sakamoto M."/>
            <person name="Ohkuma M."/>
            <person name="Tochio T."/>
            <person name="Endo A."/>
        </authorList>
    </citation>
    <scope>NUCLEOTIDE SEQUENCE [LARGE SCALE GENOMIC DNA]</scope>
    <source>
        <strain evidence="8 9">JCM 31056</strain>
    </source>
</reference>
<evidence type="ECO:0000256" key="7">
    <source>
        <dbReference type="SAM" id="SignalP"/>
    </source>
</evidence>
<evidence type="ECO:0000256" key="6">
    <source>
        <dbReference type="ARBA" id="ARBA00022801"/>
    </source>
</evidence>
<feature type="chain" id="PRO_5046379442" description="Ribonuclease" evidence="7">
    <location>
        <begin position="23"/>
        <end position="157"/>
    </location>
</feature>
<evidence type="ECO:0000313" key="9">
    <source>
        <dbReference type="Proteomes" id="UP000620147"/>
    </source>
</evidence>
<keyword evidence="6" id="KW-0378">Hydrolase</keyword>
<comment type="caution">
    <text evidence="8">The sequence shown here is derived from an EMBL/GenBank/DDBJ whole genome shotgun (WGS) entry which is preliminary data.</text>
</comment>
<dbReference type="SUPFAM" id="SSF53933">
    <property type="entry name" value="Microbial ribonucleases"/>
    <property type="match status" value="1"/>
</dbReference>
<organism evidence="8 9">
    <name type="scientific">Butyricicoccus faecihominis</name>
    <dbReference type="NCBI Taxonomy" id="1712515"/>
    <lineage>
        <taxon>Bacteria</taxon>
        <taxon>Bacillati</taxon>
        <taxon>Bacillota</taxon>
        <taxon>Clostridia</taxon>
        <taxon>Eubacteriales</taxon>
        <taxon>Butyricicoccaceae</taxon>
        <taxon>Butyricicoccus</taxon>
    </lineage>
</organism>
<comment type="subcellular location">
    <subcellularLocation>
        <location evidence="1">Secreted</location>
    </subcellularLocation>
</comment>
<feature type="signal peptide" evidence="7">
    <location>
        <begin position="1"/>
        <end position="22"/>
    </location>
</feature>
<dbReference type="InterPro" id="IPR016191">
    <property type="entry name" value="Ribonuclease/ribotoxin"/>
</dbReference>
<dbReference type="RefSeq" id="WP_188886088.1">
    <property type="nucleotide sequence ID" value="NZ_BLYJ01000001.1"/>
</dbReference>
<dbReference type="PROSITE" id="PS51257">
    <property type="entry name" value="PROKAR_LIPOPROTEIN"/>
    <property type="match status" value="1"/>
</dbReference>